<dbReference type="PANTHER" id="PTHR13723:SF278">
    <property type="entry name" value="ADAM METALLOPEPTIDASE WITH THROMBOSPONDIN TYPE 1 MOTIF A, ISOFORM B"/>
    <property type="match status" value="1"/>
</dbReference>
<dbReference type="InterPro" id="IPR036383">
    <property type="entry name" value="TSP1_rpt_sf"/>
</dbReference>
<evidence type="ECO:0000256" key="3">
    <source>
        <dbReference type="ARBA" id="ARBA00022530"/>
    </source>
</evidence>
<protein>
    <submittedName>
        <fullName evidence="17">A disintegrin and metalloproteinase with thrombospondin motifs gon-1</fullName>
    </submittedName>
</protein>
<gene>
    <name evidence="17" type="ORF">P5673_031914</name>
</gene>
<dbReference type="InterPro" id="IPR010294">
    <property type="entry name" value="ADAMTS_spacer1"/>
</dbReference>
<keyword evidence="3" id="KW-0272">Extracellular matrix</keyword>
<dbReference type="Gene3D" id="3.40.390.10">
    <property type="entry name" value="Collagenase (Catalytic Domain)"/>
    <property type="match status" value="1"/>
</dbReference>
<dbReference type="Gene3D" id="2.60.120.830">
    <property type="match status" value="1"/>
</dbReference>
<evidence type="ECO:0000256" key="13">
    <source>
        <dbReference type="PROSITE-ProRule" id="PRU00276"/>
    </source>
</evidence>
<dbReference type="InterPro" id="IPR001590">
    <property type="entry name" value="Peptidase_M12B"/>
</dbReference>
<feature type="binding site" evidence="13">
    <location>
        <position position="391"/>
    </location>
    <ligand>
        <name>Zn(2+)</name>
        <dbReference type="ChEBI" id="CHEBI:29105"/>
        <note>catalytic</note>
    </ligand>
</feature>
<dbReference type="Pfam" id="PF05986">
    <property type="entry name" value="ADAMTS_spacer1"/>
    <property type="match status" value="1"/>
</dbReference>
<evidence type="ECO:0000256" key="9">
    <source>
        <dbReference type="ARBA" id="ARBA00022833"/>
    </source>
</evidence>
<feature type="domain" description="Peptidase M12B" evidence="15">
    <location>
        <begin position="235"/>
        <end position="445"/>
    </location>
</feature>
<keyword evidence="18" id="KW-1185">Reference proteome</keyword>
<feature type="active site" evidence="13">
    <location>
        <position position="382"/>
    </location>
</feature>
<evidence type="ECO:0000256" key="12">
    <source>
        <dbReference type="ARBA" id="ARBA00023180"/>
    </source>
</evidence>
<feature type="binding site" evidence="13">
    <location>
        <position position="385"/>
    </location>
    <ligand>
        <name>Zn(2+)</name>
        <dbReference type="ChEBI" id="CHEBI:29105"/>
        <note>catalytic</note>
    </ligand>
</feature>
<comment type="caution">
    <text evidence="17">The sequence shown here is derived from an EMBL/GenBank/DDBJ whole genome shotgun (WGS) entry which is preliminary data.</text>
</comment>
<evidence type="ECO:0000256" key="6">
    <source>
        <dbReference type="ARBA" id="ARBA00022729"/>
    </source>
</evidence>
<dbReference type="InterPro" id="IPR050439">
    <property type="entry name" value="ADAMTS_ADAMTS-like"/>
</dbReference>
<keyword evidence="9 13" id="KW-0862">Zinc</keyword>
<feature type="domain" description="GON" evidence="16">
    <location>
        <begin position="2525"/>
        <end position="2727"/>
    </location>
</feature>
<keyword evidence="12" id="KW-0325">Glycoprotein</keyword>
<dbReference type="GO" id="GO:0031012">
    <property type="term" value="C:extracellular matrix"/>
    <property type="evidence" value="ECO:0007669"/>
    <property type="project" value="TreeGrafter"/>
</dbReference>
<evidence type="ECO:0000256" key="14">
    <source>
        <dbReference type="SAM" id="SignalP"/>
    </source>
</evidence>
<evidence type="ECO:0000313" key="18">
    <source>
        <dbReference type="Proteomes" id="UP001249851"/>
    </source>
</evidence>
<feature type="chain" id="PRO_5042053778" evidence="14">
    <location>
        <begin position="19"/>
        <end position="2731"/>
    </location>
</feature>
<evidence type="ECO:0000256" key="7">
    <source>
        <dbReference type="ARBA" id="ARBA00022737"/>
    </source>
</evidence>
<dbReference type="Proteomes" id="UP001249851">
    <property type="component" value="Unassembled WGS sequence"/>
</dbReference>
<dbReference type="PANTHER" id="PTHR13723">
    <property type="entry name" value="ADAMTS A DISINTEGRIN AND METALLOPROTEASE WITH THROMBOSPONDIN MOTIFS PROTEASE"/>
    <property type="match status" value="1"/>
</dbReference>
<keyword evidence="4" id="KW-0645">Protease</keyword>
<keyword evidence="6 14" id="KW-0732">Signal</keyword>
<dbReference type="FunFam" id="3.40.390.10:FF:000001">
    <property type="entry name" value="A disintegrin and metalloproteinase with thrombospondin motifs 1"/>
    <property type="match status" value="1"/>
</dbReference>
<comment type="caution">
    <text evidence="13">Lacks conserved residue(s) required for the propagation of feature annotation.</text>
</comment>
<dbReference type="SMART" id="SM00209">
    <property type="entry name" value="TSP1"/>
    <property type="match status" value="31"/>
</dbReference>
<dbReference type="SUPFAM" id="SSF55486">
    <property type="entry name" value="Metalloproteases ('zincins'), catalytic domain"/>
    <property type="match status" value="1"/>
</dbReference>
<dbReference type="FunFam" id="2.20.100.10:FF:000006">
    <property type="entry name" value="A disintegrin and metalloproteinase with thrombospondin motifs 1"/>
    <property type="match status" value="1"/>
</dbReference>
<evidence type="ECO:0000313" key="17">
    <source>
        <dbReference type="EMBL" id="KAK2547971.1"/>
    </source>
</evidence>
<dbReference type="Gene3D" id="2.20.100.10">
    <property type="entry name" value="Thrombospondin type-1 (TSP1) repeat"/>
    <property type="match status" value="30"/>
</dbReference>
<dbReference type="InterPro" id="IPR000884">
    <property type="entry name" value="TSP1_rpt"/>
</dbReference>
<evidence type="ECO:0000256" key="2">
    <source>
        <dbReference type="ARBA" id="ARBA00022525"/>
    </source>
</evidence>
<keyword evidence="10 17" id="KW-0482">Metalloprotease</keyword>
<evidence type="ECO:0000256" key="1">
    <source>
        <dbReference type="ARBA" id="ARBA00004498"/>
    </source>
</evidence>
<dbReference type="GO" id="GO:0008270">
    <property type="term" value="F:zinc ion binding"/>
    <property type="evidence" value="ECO:0007669"/>
    <property type="project" value="InterPro"/>
</dbReference>
<dbReference type="Pfam" id="PF08685">
    <property type="entry name" value="GON"/>
    <property type="match status" value="1"/>
</dbReference>
<evidence type="ECO:0000259" key="15">
    <source>
        <dbReference type="PROSITE" id="PS50215"/>
    </source>
</evidence>
<dbReference type="Pfam" id="PF01562">
    <property type="entry name" value="Pep_M12B_propep"/>
    <property type="match status" value="1"/>
</dbReference>
<dbReference type="GO" id="GO:0030198">
    <property type="term" value="P:extracellular matrix organization"/>
    <property type="evidence" value="ECO:0007669"/>
    <property type="project" value="TreeGrafter"/>
</dbReference>
<keyword evidence="8" id="KW-0378">Hydrolase</keyword>
<dbReference type="CDD" id="cd04273">
    <property type="entry name" value="ZnMc_ADAMTS_like"/>
    <property type="match status" value="1"/>
</dbReference>
<keyword evidence="11" id="KW-1015">Disulfide bond</keyword>
<comment type="subcellular location">
    <subcellularLocation>
        <location evidence="1">Secreted</location>
        <location evidence="1">Extracellular space</location>
        <location evidence="1">Extracellular matrix</location>
    </subcellularLocation>
</comment>
<dbReference type="EMBL" id="JARQWQ010000160">
    <property type="protein sequence ID" value="KAK2547971.1"/>
    <property type="molecule type" value="Genomic_DNA"/>
</dbReference>
<dbReference type="Pfam" id="PF19030">
    <property type="entry name" value="TSP1_ADAMTS"/>
    <property type="match status" value="31"/>
</dbReference>
<dbReference type="PROSITE" id="PS50092">
    <property type="entry name" value="TSP1"/>
    <property type="match status" value="29"/>
</dbReference>
<dbReference type="InterPro" id="IPR024079">
    <property type="entry name" value="MetalloPept_cat_dom_sf"/>
</dbReference>
<dbReference type="Pfam" id="PF00090">
    <property type="entry name" value="TSP_1"/>
    <property type="match status" value="2"/>
</dbReference>
<dbReference type="GO" id="GO:0004222">
    <property type="term" value="F:metalloendopeptidase activity"/>
    <property type="evidence" value="ECO:0007669"/>
    <property type="project" value="InterPro"/>
</dbReference>
<dbReference type="InterPro" id="IPR012314">
    <property type="entry name" value="Pept_M12B_GON-ADAMTSs"/>
</dbReference>
<dbReference type="PROSITE" id="PS51046">
    <property type="entry name" value="GON"/>
    <property type="match status" value="1"/>
</dbReference>
<sequence>MKRLCVSFMLGLIYYVFAATENKSRTGRARYFLPDDFTSDNERFEFEVTKVQRVNRNGQPYSHNKRFIKYGQSSLITGPIYYKLPAFGRNFNLRLEREDGFLSHALTVEHVYTDARRLPFAGDLRQCFYSGNLPGEPNSTAVFNLCHGLQGSFVSKGERYFVEPVDRHKKNASTNFRKLHIVFRHPVERKYVSNGSTCGVKDSDMPLWLMQDQRLQYGNTSTRVRRRRRRSIDESFVETLVVADQTMVNAFGSKADLQSYILTLMGVVSQVYRDRSIGNSINIVVVKIAFLETNEPGIDISSDATRTLRSFCRWQKRVMMKPKTHPEHHDVAILLTKTDICRSPRKCDTLGLAELATMCNPSKSCALVEDSGISTAYTIAHELGHVFGLPHDGDNNRCTRSRGDQHLMARTLSYDNKPWSWSNCSRDKITQFLDLGHGSCLTDKPEEKTIIKLKERLPGEVYSVDKQCQMVFDENSSLCPFMEPCRRLWCVKMIGKRKGCSTQHMPWADGTPCAKKKWCIRGQCVKKRRLKAVDGHWGYWGPYMGCSRKCGGGISLSFRKCNNPMPANGGKYCVGSRKRFRSCNTHDCPKGSLDFRALQCSNTHARTVTAGSKSYRITQWVPKYTGGYNYIFTIPVGSTDIIISQYGWKNRDDSNYLALQSDSGKFLLNGGMVIGLGVREFRAAGSRIWYSGSEKPVEQIKIDGKTTEPIKVHVLEVEKVQPPNVHYSLNQRVTEPNKFVYSWYHKGTWTQCSKLCLGKKLLDINAYLVIMFMIKTVLSSEQNGQRKRRPRCIRAIDGEQVSNARCDQRTRPRGVTEDCNISCRLSWFVEHRGKCSARCGPGYQTQSVRCIRINSDRREVVLEKHCPVSTKPPEVIACTGTCEGSKWIYSDWSKCSKSCNGGKQIRRAECVDNFGASLREKDCRQSDRNQLRRPCNTFICPWWTNGSWSSCSVTCGSGQQTRVVKCLSEQGDVTEASCDQTKKPNTTKTCVRESCPYWFKGKWTDCSQSCDNGTMTRQVMCLTLSKKLIPEQVDDAQCSAITRPQSRRVCKTTDCKTTLYSLYKGGDAQVGYYWRITMWTPCSVSCGDKPGTKYRDVECVHVSYGQQGLVDEAYCAHTPKPSVMKECTVPMCTRWRHGSWGRCSRQCGTGVQLRVVKCTYNNYKITKDKNCDSSQKPLNVRSCQIKSCIPTDGAPNTSRPVPIWHKGRWSQCSVTCGQGQRTREVKCRFNDGRTSNDCDRTTRPQTVMDCVLRACPAWTQEMWSECSASCGKGFRYRNVECRFRNGQISRGCNESNKPLTADECNVRPCPTWLTRPYGRCSVSCGNGTRQRNVTCRLLNGQSSPRCSQENKPSSRQSCNIRPCPTWMIRDWGKCSVTCGSGIMTRSVECSDKDVICDARTKPPTSAPCDLEPCPQWTVGSWGKCSVSCGNGTMQRRVNCKLPNGQMSPGCEEDRKPVSRKACNSRICPVWITGAWSQCSVTCGSGVKQRSVECSDQDHSCDTSIRPQTTMPCNLDECPWWTVELWGECSVSCGEGIRQRNVTCRSVGGQRGSGCSKKNKPATTEACNTRSCPYWISGQWSKCSVSCGSGLKKRFVECSDQDFSCDVRSRPLTSAQCNLEPCPQWTIGPWGECSVSCGEGISQRITSCRFPNGRLSETCAENSKPITKQPCNLQPCPRWTAGDWGKCSVTCGSGVQMRSVKCSDGNSSCDLGSKPQSTKSCNLETCPQWRTSVWSKCSVTCGIGLKRRTVQCNGDVAKCDAKSRPKNVERCNPGLCPTWQTGSWNKCSKSCGNGIRTRTVVCSGVKCDAKSKPTSRVVCNLGSCLEWKVGEWQQCSVSCGRGWKRRKVECTAKNNRCDYRSKPDVYTMCDMGKCPTWRIGRWSECSVTCGNGMQTRAVECTGGEGKCISRSKPLSTISCNLGSCPEWKAGRWSQCSVSCSTGVKRRIVECSGRGECNAKTQPGSITSCNLGPCPQWNIGKWSQCSVSCGVGVKTRAVSCTGEENQCDPESKPKSVIHCHLASCPVWQTGQWSKCSVTCGEGVKQREITCSRSDVACDAASKPASTAKCNVSRCPVWEAGQWGQCSVTCGVGLKSRTVQCSNTSSRCDPKAMPTTMESCNIGRCPQWNVGSWSQCSSSCDEGFKERTVDCVRGSEKNSACDRLSKPPTRANCNLGMCPYWKIGEWTECSVTCGEGVQKRKVMCISGVKASCDNTTKPTGTAQCNRRSCPFWRTGRWTRCSRTCGIGIKRRAVACFSMVSRKRLLDSACDLTRKPAWQEDCNDKECFPDATWHKGEWSKCSVYCGIGDKSRDIWCSAKDGKRIADKYCASERKPKTRRSCNKKRRCGEWEVGLWSECSATCGIGTRDRICSRSCGYGTKSRDVWCVDSSNKKVNDTLCNPFSKPENSSVCQGSMCPSKWKYGDWSRCSRSCGVGFQLRIVQCVGNNKCDKRMKPPHWRLCNMGHCRGFLFWRVGPWSPHCSVSCGRGIVRRAVQCLARNGTFMDDIHCTTPSSTKPDTSRVCQMEPCPPTTCKEVQAISGLQSDGEHTLLVQGKELQVYCYQMMSNKPTEYITLKAGPMENFAEIYPKRLRNAWECPANGSHSETCSCEDDDYELSGGSYFSKVRLDLPSMRIIAEDKTFALMRGLRPPPYGTAGDCYSAQGNCPQGRFSINLKETGIRLTSKVMWRSEGQAYSQTIYRYPGGLQVIGKCGGRCGKCSPELDGGLQTELAEVEG</sequence>
<dbReference type="PROSITE" id="PS50215">
    <property type="entry name" value="ADAM_MEPRO"/>
    <property type="match status" value="1"/>
</dbReference>
<evidence type="ECO:0000256" key="11">
    <source>
        <dbReference type="ARBA" id="ARBA00023157"/>
    </source>
</evidence>
<organism evidence="17 18">
    <name type="scientific">Acropora cervicornis</name>
    <name type="common">Staghorn coral</name>
    <dbReference type="NCBI Taxonomy" id="6130"/>
    <lineage>
        <taxon>Eukaryota</taxon>
        <taxon>Metazoa</taxon>
        <taxon>Cnidaria</taxon>
        <taxon>Anthozoa</taxon>
        <taxon>Hexacorallia</taxon>
        <taxon>Scleractinia</taxon>
        <taxon>Astrocoeniina</taxon>
        <taxon>Acroporidae</taxon>
        <taxon>Acropora</taxon>
    </lineage>
</organism>
<keyword evidence="2" id="KW-0964">Secreted</keyword>
<evidence type="ECO:0000256" key="4">
    <source>
        <dbReference type="ARBA" id="ARBA00022670"/>
    </source>
</evidence>
<accession>A0AAD9PS92</accession>
<dbReference type="GO" id="GO:0006508">
    <property type="term" value="P:proteolysis"/>
    <property type="evidence" value="ECO:0007669"/>
    <property type="project" value="UniProtKB-KW"/>
</dbReference>
<dbReference type="InterPro" id="IPR002870">
    <property type="entry name" value="Peptidase_M12B_N"/>
</dbReference>
<keyword evidence="5 13" id="KW-0479">Metal-binding</keyword>
<keyword evidence="7" id="KW-0677">Repeat</keyword>
<dbReference type="FunFam" id="2.20.100.10:FF:000005">
    <property type="entry name" value="ADAM metallopeptidase with thrombospondin type 1 motif 9"/>
    <property type="match status" value="5"/>
</dbReference>
<name>A0AAD9PS92_ACRCE</name>
<reference evidence="17" key="1">
    <citation type="journal article" date="2023" name="G3 (Bethesda)">
        <title>Whole genome assembly and annotation of the endangered Caribbean coral Acropora cervicornis.</title>
        <authorList>
            <person name="Selwyn J.D."/>
            <person name="Vollmer S.V."/>
        </authorList>
    </citation>
    <scope>NUCLEOTIDE SEQUENCE</scope>
    <source>
        <strain evidence="17">K2</strain>
    </source>
</reference>
<evidence type="ECO:0000256" key="10">
    <source>
        <dbReference type="ARBA" id="ARBA00023049"/>
    </source>
</evidence>
<evidence type="ECO:0000256" key="8">
    <source>
        <dbReference type="ARBA" id="ARBA00022801"/>
    </source>
</evidence>
<dbReference type="Pfam" id="PF01421">
    <property type="entry name" value="Reprolysin"/>
    <property type="match status" value="1"/>
</dbReference>
<feature type="binding site" evidence="13">
    <location>
        <position position="381"/>
    </location>
    <ligand>
        <name>Zn(2+)</name>
        <dbReference type="ChEBI" id="CHEBI:29105"/>
        <note>catalytic</note>
    </ligand>
</feature>
<reference evidence="17" key="2">
    <citation type="journal article" date="2023" name="Science">
        <title>Genomic signatures of disease resistance in endangered staghorn corals.</title>
        <authorList>
            <person name="Vollmer S.V."/>
            <person name="Selwyn J.D."/>
            <person name="Despard B.A."/>
            <person name="Roesel C.L."/>
        </authorList>
    </citation>
    <scope>NUCLEOTIDE SEQUENCE</scope>
    <source>
        <strain evidence="17">K2</strain>
    </source>
</reference>
<dbReference type="SUPFAM" id="SSF82895">
    <property type="entry name" value="TSP-1 type 1 repeat"/>
    <property type="match status" value="31"/>
</dbReference>
<proteinExistence type="predicted"/>
<evidence type="ECO:0000259" key="16">
    <source>
        <dbReference type="PROSITE" id="PS51046"/>
    </source>
</evidence>
<feature type="signal peptide" evidence="14">
    <location>
        <begin position="1"/>
        <end position="18"/>
    </location>
</feature>
<evidence type="ECO:0000256" key="5">
    <source>
        <dbReference type="ARBA" id="ARBA00022723"/>
    </source>
</evidence>